<comment type="caution">
    <text evidence="1">The sequence shown here is derived from an EMBL/GenBank/DDBJ whole genome shotgun (WGS) entry which is preliminary data.</text>
</comment>
<keyword evidence="2" id="KW-1185">Reference proteome</keyword>
<sequence length="51" mass="5754">MSNEDEFGAEYGPEPGDCKEYFVAGLHNGAKQERLLVDKQRNDNHSSKSRV</sequence>
<dbReference type="EMBL" id="NBIV01000051">
    <property type="protein sequence ID" value="PXF45859.1"/>
    <property type="molecule type" value="Genomic_DNA"/>
</dbReference>
<reference evidence="1 2" key="1">
    <citation type="journal article" date="2018" name="Mol. Biol. Evol.">
        <title>Analysis of the draft genome of the red seaweed Gracilariopsis chorda provides insights into genome size evolution in Rhodophyta.</title>
        <authorList>
            <person name="Lee J."/>
            <person name="Yang E.C."/>
            <person name="Graf L."/>
            <person name="Yang J.H."/>
            <person name="Qiu H."/>
            <person name="Zel Zion U."/>
            <person name="Chan C.X."/>
            <person name="Stephens T.G."/>
            <person name="Weber A.P.M."/>
            <person name="Boo G.H."/>
            <person name="Boo S.M."/>
            <person name="Kim K.M."/>
            <person name="Shin Y."/>
            <person name="Jung M."/>
            <person name="Lee S.J."/>
            <person name="Yim H.S."/>
            <person name="Lee J.H."/>
            <person name="Bhattacharya D."/>
            <person name="Yoon H.S."/>
        </authorList>
    </citation>
    <scope>NUCLEOTIDE SEQUENCE [LARGE SCALE GENOMIC DNA]</scope>
    <source>
        <strain evidence="1 2">SKKU-2015</strain>
        <tissue evidence="1">Whole body</tissue>
    </source>
</reference>
<name>A0A2V3IUU5_9FLOR</name>
<proteinExistence type="predicted"/>
<gene>
    <name evidence="1" type="ORF">BWQ96_04396</name>
</gene>
<organism evidence="1 2">
    <name type="scientific">Gracilariopsis chorda</name>
    <dbReference type="NCBI Taxonomy" id="448386"/>
    <lineage>
        <taxon>Eukaryota</taxon>
        <taxon>Rhodophyta</taxon>
        <taxon>Florideophyceae</taxon>
        <taxon>Rhodymeniophycidae</taxon>
        <taxon>Gracilariales</taxon>
        <taxon>Gracilariaceae</taxon>
        <taxon>Gracilariopsis</taxon>
    </lineage>
</organism>
<evidence type="ECO:0000313" key="2">
    <source>
        <dbReference type="Proteomes" id="UP000247409"/>
    </source>
</evidence>
<protein>
    <submittedName>
        <fullName evidence="1">Uncharacterized protein</fullName>
    </submittedName>
</protein>
<evidence type="ECO:0000313" key="1">
    <source>
        <dbReference type="EMBL" id="PXF45859.1"/>
    </source>
</evidence>
<accession>A0A2V3IUU5</accession>
<dbReference type="Proteomes" id="UP000247409">
    <property type="component" value="Unassembled WGS sequence"/>
</dbReference>
<dbReference type="AlphaFoldDB" id="A0A2V3IUU5"/>